<dbReference type="InterPro" id="IPR000182">
    <property type="entry name" value="GNAT_dom"/>
</dbReference>
<dbReference type="SUPFAM" id="SSF55729">
    <property type="entry name" value="Acyl-CoA N-acyltransferases (Nat)"/>
    <property type="match status" value="1"/>
</dbReference>
<proteinExistence type="predicted"/>
<feature type="domain" description="N-acetyltransferase" evidence="1">
    <location>
        <begin position="5"/>
        <end position="159"/>
    </location>
</feature>
<dbReference type="PROSITE" id="PS51186">
    <property type="entry name" value="GNAT"/>
    <property type="match status" value="1"/>
</dbReference>
<gene>
    <name evidence="2" type="ORF">SDC9_85690</name>
</gene>
<name>A0A644ZE76_9ZZZZ</name>
<dbReference type="InterPro" id="IPR016181">
    <property type="entry name" value="Acyl_CoA_acyltransferase"/>
</dbReference>
<dbReference type="GO" id="GO:0016747">
    <property type="term" value="F:acyltransferase activity, transferring groups other than amino-acyl groups"/>
    <property type="evidence" value="ECO:0007669"/>
    <property type="project" value="InterPro"/>
</dbReference>
<evidence type="ECO:0000259" key="1">
    <source>
        <dbReference type="PROSITE" id="PS51186"/>
    </source>
</evidence>
<dbReference type="AlphaFoldDB" id="A0A644ZE76"/>
<reference evidence="2" key="1">
    <citation type="submission" date="2019-08" db="EMBL/GenBank/DDBJ databases">
        <authorList>
            <person name="Kucharzyk K."/>
            <person name="Murdoch R.W."/>
            <person name="Higgins S."/>
            <person name="Loffler F."/>
        </authorList>
    </citation>
    <scope>NUCLEOTIDE SEQUENCE</scope>
</reference>
<dbReference type="Pfam" id="PF00583">
    <property type="entry name" value="Acetyltransf_1"/>
    <property type="match status" value="1"/>
</dbReference>
<comment type="caution">
    <text evidence="2">The sequence shown here is derived from an EMBL/GenBank/DDBJ whole genome shotgun (WGS) entry which is preliminary data.</text>
</comment>
<dbReference type="Gene3D" id="3.40.630.30">
    <property type="match status" value="1"/>
</dbReference>
<protein>
    <recommendedName>
        <fullName evidence="1">N-acetyltransferase domain-containing protein</fullName>
    </recommendedName>
</protein>
<organism evidence="2">
    <name type="scientific">bioreactor metagenome</name>
    <dbReference type="NCBI Taxonomy" id="1076179"/>
    <lineage>
        <taxon>unclassified sequences</taxon>
        <taxon>metagenomes</taxon>
        <taxon>ecological metagenomes</taxon>
    </lineage>
</organism>
<evidence type="ECO:0000313" key="2">
    <source>
        <dbReference type="EMBL" id="MPM39059.1"/>
    </source>
</evidence>
<dbReference type="EMBL" id="VSSQ01008508">
    <property type="protein sequence ID" value="MPM39059.1"/>
    <property type="molecule type" value="Genomic_DNA"/>
</dbReference>
<sequence length="159" mass="17870">MKLPYLIRPLLTEEQGQLRSFLLDAVYQKPGSPPLDPSLAQLPMLSQYWKDFSRPGDHCLVAEFNTMLVGAVWTRLLPQGYGYVADDIPELSISVLGEHRNQGLGTLLIRAMLQTLSESGYRNVSLSVQKENPACALYTRLAFVLVREDGDDYIMMHAL</sequence>
<accession>A0A644ZE76</accession>
<dbReference type="CDD" id="cd04301">
    <property type="entry name" value="NAT_SF"/>
    <property type="match status" value="1"/>
</dbReference>